<dbReference type="Proteomes" id="UP000460718">
    <property type="component" value="Unassembled WGS sequence"/>
</dbReference>
<proteinExistence type="predicted"/>
<protein>
    <submittedName>
        <fullName evidence="1">Uncharacterized protein</fullName>
    </submittedName>
</protein>
<name>A0A6A3GP63_9STRA</name>
<accession>A0A6A3GP63</accession>
<gene>
    <name evidence="1" type="ORF">PF011_g30707</name>
</gene>
<comment type="caution">
    <text evidence="1">The sequence shown here is derived from an EMBL/GenBank/DDBJ whole genome shotgun (WGS) entry which is preliminary data.</text>
</comment>
<evidence type="ECO:0000313" key="1">
    <source>
        <dbReference type="EMBL" id="KAE8958610.1"/>
    </source>
</evidence>
<sequence>MALYFIMGNKLMDDAAKRWVNMNRRLPERKRTWTNLKKALLRRYTEKLDKSAADRAQPD</sequence>
<organism evidence="1 2">
    <name type="scientific">Phytophthora fragariae</name>
    <dbReference type="NCBI Taxonomy" id="53985"/>
    <lineage>
        <taxon>Eukaryota</taxon>
        <taxon>Sar</taxon>
        <taxon>Stramenopiles</taxon>
        <taxon>Oomycota</taxon>
        <taxon>Peronosporomycetes</taxon>
        <taxon>Peronosporales</taxon>
        <taxon>Peronosporaceae</taxon>
        <taxon>Phytophthora</taxon>
    </lineage>
</organism>
<dbReference type="EMBL" id="QXFW01006708">
    <property type="protein sequence ID" value="KAE8958610.1"/>
    <property type="molecule type" value="Genomic_DNA"/>
</dbReference>
<evidence type="ECO:0000313" key="2">
    <source>
        <dbReference type="Proteomes" id="UP000460718"/>
    </source>
</evidence>
<dbReference type="AlphaFoldDB" id="A0A6A3GP63"/>
<reference evidence="1 2" key="1">
    <citation type="submission" date="2018-09" db="EMBL/GenBank/DDBJ databases">
        <title>Genomic investigation of the strawberry pathogen Phytophthora fragariae indicates pathogenicity is determined by transcriptional variation in three key races.</title>
        <authorList>
            <person name="Adams T.M."/>
            <person name="Armitage A.D."/>
            <person name="Sobczyk M.K."/>
            <person name="Bates H.J."/>
            <person name="Dunwell J.M."/>
            <person name="Nellist C.F."/>
            <person name="Harrison R.J."/>
        </authorList>
    </citation>
    <scope>NUCLEOTIDE SEQUENCE [LARGE SCALE GENOMIC DNA]</scope>
    <source>
        <strain evidence="1 2">SCRP245</strain>
    </source>
</reference>